<evidence type="ECO:0000256" key="5">
    <source>
        <dbReference type="ARBA" id="ARBA00022989"/>
    </source>
</evidence>
<keyword evidence="4 7" id="KW-0812">Transmembrane</keyword>
<evidence type="ECO:0000256" key="7">
    <source>
        <dbReference type="SAM" id="Phobius"/>
    </source>
</evidence>
<protein>
    <submittedName>
        <fullName evidence="8">DoxX family protein</fullName>
    </submittedName>
</protein>
<name>A0ABW0ZZP7_9ACTN</name>
<keyword evidence="3" id="KW-1003">Cell membrane</keyword>
<feature type="transmembrane region" description="Helical" evidence="7">
    <location>
        <begin position="102"/>
        <end position="121"/>
    </location>
</feature>
<sequence>MASVDVAALLVRVVVGVTMVAHGCNHLWGGGGLAGTARWFGSLGMRPPRLHALLSGAGEIAAGAALVAGLLTPLACAFVIGTMVVAGVTAHRGNGFFVFKDGYEYVLVLAAASAALALLGPGRFSADRLIGVDDALDGGPGAAIAVGAGVLGALVLLAATWRPGNVEVGRDAGS</sequence>
<dbReference type="InterPro" id="IPR051907">
    <property type="entry name" value="DoxX-like_oxidoreductase"/>
</dbReference>
<dbReference type="RefSeq" id="WP_378283531.1">
    <property type="nucleotide sequence ID" value="NZ_JBHSON010000026.1"/>
</dbReference>
<dbReference type="PANTHER" id="PTHR33452:SF1">
    <property type="entry name" value="INNER MEMBRANE PROTEIN YPHA-RELATED"/>
    <property type="match status" value="1"/>
</dbReference>
<gene>
    <name evidence="8" type="ORF">ACFPZN_19920</name>
</gene>
<feature type="transmembrane region" description="Helical" evidence="7">
    <location>
        <begin position="60"/>
        <end position="90"/>
    </location>
</feature>
<comment type="subcellular location">
    <subcellularLocation>
        <location evidence="1">Cell membrane</location>
        <topology evidence="1">Multi-pass membrane protein</topology>
    </subcellularLocation>
</comment>
<keyword evidence="5 7" id="KW-1133">Transmembrane helix</keyword>
<evidence type="ECO:0000256" key="6">
    <source>
        <dbReference type="ARBA" id="ARBA00023136"/>
    </source>
</evidence>
<comment type="caution">
    <text evidence="8">The sequence shown here is derived from an EMBL/GenBank/DDBJ whole genome shotgun (WGS) entry which is preliminary data.</text>
</comment>
<dbReference type="PANTHER" id="PTHR33452">
    <property type="entry name" value="OXIDOREDUCTASE CATD-RELATED"/>
    <property type="match status" value="1"/>
</dbReference>
<proteinExistence type="inferred from homology"/>
<keyword evidence="9" id="KW-1185">Reference proteome</keyword>
<dbReference type="Pfam" id="PF07681">
    <property type="entry name" value="DoxX"/>
    <property type="match status" value="1"/>
</dbReference>
<evidence type="ECO:0000313" key="8">
    <source>
        <dbReference type="EMBL" id="MFC5747902.1"/>
    </source>
</evidence>
<dbReference type="Proteomes" id="UP001596074">
    <property type="component" value="Unassembled WGS sequence"/>
</dbReference>
<evidence type="ECO:0000256" key="1">
    <source>
        <dbReference type="ARBA" id="ARBA00004651"/>
    </source>
</evidence>
<reference evidence="9" key="1">
    <citation type="journal article" date="2019" name="Int. J. Syst. Evol. Microbiol.">
        <title>The Global Catalogue of Microorganisms (GCM) 10K type strain sequencing project: providing services to taxonomists for standard genome sequencing and annotation.</title>
        <authorList>
            <consortium name="The Broad Institute Genomics Platform"/>
            <consortium name="The Broad Institute Genome Sequencing Center for Infectious Disease"/>
            <person name="Wu L."/>
            <person name="Ma J."/>
        </authorList>
    </citation>
    <scope>NUCLEOTIDE SEQUENCE [LARGE SCALE GENOMIC DNA]</scope>
    <source>
        <strain evidence="9">KCTC 42087</strain>
    </source>
</reference>
<dbReference type="InterPro" id="IPR032808">
    <property type="entry name" value="DoxX"/>
</dbReference>
<dbReference type="EMBL" id="JBHSON010000026">
    <property type="protein sequence ID" value="MFC5747902.1"/>
    <property type="molecule type" value="Genomic_DNA"/>
</dbReference>
<feature type="transmembrane region" description="Helical" evidence="7">
    <location>
        <begin position="141"/>
        <end position="161"/>
    </location>
</feature>
<comment type="similarity">
    <text evidence="2">Belongs to the DoxX family.</text>
</comment>
<evidence type="ECO:0000313" key="9">
    <source>
        <dbReference type="Proteomes" id="UP001596074"/>
    </source>
</evidence>
<keyword evidence="6 7" id="KW-0472">Membrane</keyword>
<organism evidence="8 9">
    <name type="scientific">Actinomadura rugatobispora</name>
    <dbReference type="NCBI Taxonomy" id="1994"/>
    <lineage>
        <taxon>Bacteria</taxon>
        <taxon>Bacillati</taxon>
        <taxon>Actinomycetota</taxon>
        <taxon>Actinomycetes</taxon>
        <taxon>Streptosporangiales</taxon>
        <taxon>Thermomonosporaceae</taxon>
        <taxon>Actinomadura</taxon>
    </lineage>
</organism>
<evidence type="ECO:0000256" key="4">
    <source>
        <dbReference type="ARBA" id="ARBA00022692"/>
    </source>
</evidence>
<accession>A0ABW0ZZP7</accession>
<evidence type="ECO:0000256" key="3">
    <source>
        <dbReference type="ARBA" id="ARBA00022475"/>
    </source>
</evidence>
<evidence type="ECO:0000256" key="2">
    <source>
        <dbReference type="ARBA" id="ARBA00006679"/>
    </source>
</evidence>